<evidence type="ECO:0000313" key="1">
    <source>
        <dbReference type="EMBL" id="MFD1522818.1"/>
    </source>
</evidence>
<dbReference type="Proteomes" id="UP001597114">
    <property type="component" value="Unassembled WGS sequence"/>
</dbReference>
<accession>A0ABW4F563</accession>
<evidence type="ECO:0000313" key="2">
    <source>
        <dbReference type="Proteomes" id="UP001597114"/>
    </source>
</evidence>
<gene>
    <name evidence="1" type="ORF">ACFSJD_35375</name>
</gene>
<dbReference type="RefSeq" id="WP_344721577.1">
    <property type="nucleotide sequence ID" value="NZ_BAAAUS010000008.1"/>
</dbReference>
<reference evidence="2" key="1">
    <citation type="journal article" date="2019" name="Int. J. Syst. Evol. Microbiol.">
        <title>The Global Catalogue of Microorganisms (GCM) 10K type strain sequencing project: providing services to taxonomists for standard genome sequencing and annotation.</title>
        <authorList>
            <consortium name="The Broad Institute Genomics Platform"/>
            <consortium name="The Broad Institute Genome Sequencing Center for Infectious Disease"/>
            <person name="Wu L."/>
            <person name="Ma J."/>
        </authorList>
    </citation>
    <scope>NUCLEOTIDE SEQUENCE [LARGE SCALE GENOMIC DNA]</scope>
    <source>
        <strain evidence="2">CCM 7043</strain>
    </source>
</reference>
<keyword evidence="2" id="KW-1185">Reference proteome</keyword>
<protein>
    <submittedName>
        <fullName evidence="1">Uncharacterized protein</fullName>
    </submittedName>
</protein>
<proteinExistence type="predicted"/>
<organism evidence="1 2">
    <name type="scientific">Pseudonocardia yunnanensis</name>
    <dbReference type="NCBI Taxonomy" id="58107"/>
    <lineage>
        <taxon>Bacteria</taxon>
        <taxon>Bacillati</taxon>
        <taxon>Actinomycetota</taxon>
        <taxon>Actinomycetes</taxon>
        <taxon>Pseudonocardiales</taxon>
        <taxon>Pseudonocardiaceae</taxon>
        <taxon>Pseudonocardia</taxon>
    </lineage>
</organism>
<comment type="caution">
    <text evidence="1">The sequence shown here is derived from an EMBL/GenBank/DDBJ whole genome shotgun (WGS) entry which is preliminary data.</text>
</comment>
<dbReference type="EMBL" id="JBHUCO010000049">
    <property type="protein sequence ID" value="MFD1522818.1"/>
    <property type="molecule type" value="Genomic_DNA"/>
</dbReference>
<sequence>MPFLDPDSGQQVTAQVPYVLSPFVIDRAAASVLVRHTTPGAPMRDVVIDTRLGARDNTVLLAP</sequence>
<name>A0ABW4F563_9PSEU</name>